<proteinExistence type="predicted"/>
<accession>G2YZB5</accession>
<evidence type="ECO:0000313" key="1">
    <source>
        <dbReference type="EMBL" id="CCD56963.1"/>
    </source>
</evidence>
<dbReference type="HOGENOM" id="CLU_2637815_0_0_1"/>
<name>G2YZB5_BOTF4</name>
<evidence type="ECO:0000313" key="2">
    <source>
        <dbReference type="Proteomes" id="UP000008177"/>
    </source>
</evidence>
<protein>
    <submittedName>
        <fullName evidence="1">Uncharacterized protein</fullName>
    </submittedName>
</protein>
<organism evidence="1 2">
    <name type="scientific">Botryotinia fuckeliana (strain T4)</name>
    <name type="common">Noble rot fungus</name>
    <name type="synonym">Botrytis cinerea</name>
    <dbReference type="NCBI Taxonomy" id="999810"/>
    <lineage>
        <taxon>Eukaryota</taxon>
        <taxon>Fungi</taxon>
        <taxon>Dikarya</taxon>
        <taxon>Ascomycota</taxon>
        <taxon>Pezizomycotina</taxon>
        <taxon>Leotiomycetes</taxon>
        <taxon>Helotiales</taxon>
        <taxon>Sclerotiniaceae</taxon>
        <taxon>Botrytis</taxon>
    </lineage>
</organism>
<dbReference type="AlphaFoldDB" id="G2YZB5"/>
<dbReference type="InParanoid" id="G2YZB5"/>
<reference evidence="2" key="1">
    <citation type="journal article" date="2011" name="PLoS Genet.">
        <title>Genomic analysis of the necrotrophic fungal pathogens Sclerotinia sclerotiorum and Botrytis cinerea.</title>
        <authorList>
            <person name="Amselem J."/>
            <person name="Cuomo C.A."/>
            <person name="van Kan J.A."/>
            <person name="Viaud M."/>
            <person name="Benito E.P."/>
            <person name="Couloux A."/>
            <person name="Coutinho P.M."/>
            <person name="de Vries R.P."/>
            <person name="Dyer P.S."/>
            <person name="Fillinger S."/>
            <person name="Fournier E."/>
            <person name="Gout L."/>
            <person name="Hahn M."/>
            <person name="Kohn L."/>
            <person name="Lapalu N."/>
            <person name="Plummer K.M."/>
            <person name="Pradier J.M."/>
            <person name="Quevillon E."/>
            <person name="Sharon A."/>
            <person name="Simon A."/>
            <person name="ten Have A."/>
            <person name="Tudzynski B."/>
            <person name="Tudzynski P."/>
            <person name="Wincker P."/>
            <person name="Andrew M."/>
            <person name="Anthouard V."/>
            <person name="Beever R.E."/>
            <person name="Beffa R."/>
            <person name="Benoit I."/>
            <person name="Bouzid O."/>
            <person name="Brault B."/>
            <person name="Chen Z."/>
            <person name="Choquer M."/>
            <person name="Collemare J."/>
            <person name="Cotton P."/>
            <person name="Danchin E.G."/>
            <person name="Da Silva C."/>
            <person name="Gautier A."/>
            <person name="Giraud C."/>
            <person name="Giraud T."/>
            <person name="Gonzalez C."/>
            <person name="Grossetete S."/>
            <person name="Guldener U."/>
            <person name="Henrissat B."/>
            <person name="Howlett B.J."/>
            <person name="Kodira C."/>
            <person name="Kretschmer M."/>
            <person name="Lappartient A."/>
            <person name="Leroch M."/>
            <person name="Levis C."/>
            <person name="Mauceli E."/>
            <person name="Neuveglise C."/>
            <person name="Oeser B."/>
            <person name="Pearson M."/>
            <person name="Poulain J."/>
            <person name="Poussereau N."/>
            <person name="Quesneville H."/>
            <person name="Rascle C."/>
            <person name="Schumacher J."/>
            <person name="Segurens B."/>
            <person name="Sexton A."/>
            <person name="Silva E."/>
            <person name="Sirven C."/>
            <person name="Soanes D.M."/>
            <person name="Talbot N.J."/>
            <person name="Templeton M."/>
            <person name="Yandava C."/>
            <person name="Yarden O."/>
            <person name="Zeng Q."/>
            <person name="Rollins J.A."/>
            <person name="Lebrun M.H."/>
            <person name="Dickman M."/>
        </authorList>
    </citation>
    <scope>NUCLEOTIDE SEQUENCE [LARGE SCALE GENOMIC DNA]</scope>
    <source>
        <strain evidence="2">T4</strain>
    </source>
</reference>
<dbReference type="Proteomes" id="UP000008177">
    <property type="component" value="Unplaced contigs"/>
</dbReference>
<sequence length="77" mass="8808">MVANPFVLRAVEEESFGDSQNYFTPGKDTSWLLDALFLIEWRVSPHVRGLNVVISLVTGLADRRFFDYLQRSSTKLS</sequence>
<gene>
    <name evidence="1" type="ORF">BofuT4_uP142250.1</name>
</gene>
<dbReference type="EMBL" id="FQ790362">
    <property type="protein sequence ID" value="CCD56963.1"/>
    <property type="molecule type" value="Genomic_DNA"/>
</dbReference>